<dbReference type="Proteomes" id="UP000023152">
    <property type="component" value="Unassembled WGS sequence"/>
</dbReference>
<keyword evidence="2" id="KW-1185">Reference proteome</keyword>
<protein>
    <submittedName>
        <fullName evidence="1">Uncharacterized protein</fullName>
    </submittedName>
</protein>
<gene>
    <name evidence="1" type="ORF">RFI_24948</name>
</gene>
<accession>X6MGA0</accession>
<reference evidence="1 2" key="1">
    <citation type="journal article" date="2013" name="Curr. Biol.">
        <title>The Genome of the Foraminiferan Reticulomyxa filosa.</title>
        <authorList>
            <person name="Glockner G."/>
            <person name="Hulsmann N."/>
            <person name="Schleicher M."/>
            <person name="Noegel A.A."/>
            <person name="Eichinger L."/>
            <person name="Gallinger C."/>
            <person name="Pawlowski J."/>
            <person name="Sierra R."/>
            <person name="Euteneuer U."/>
            <person name="Pillet L."/>
            <person name="Moustafa A."/>
            <person name="Platzer M."/>
            <person name="Groth M."/>
            <person name="Szafranski K."/>
            <person name="Schliwa M."/>
        </authorList>
    </citation>
    <scope>NUCLEOTIDE SEQUENCE [LARGE SCALE GENOMIC DNA]</scope>
</reference>
<comment type="caution">
    <text evidence="1">The sequence shown here is derived from an EMBL/GenBank/DDBJ whole genome shotgun (WGS) entry which is preliminary data.</text>
</comment>
<proteinExistence type="predicted"/>
<organism evidence="1 2">
    <name type="scientific">Reticulomyxa filosa</name>
    <dbReference type="NCBI Taxonomy" id="46433"/>
    <lineage>
        <taxon>Eukaryota</taxon>
        <taxon>Sar</taxon>
        <taxon>Rhizaria</taxon>
        <taxon>Retaria</taxon>
        <taxon>Foraminifera</taxon>
        <taxon>Monothalamids</taxon>
        <taxon>Reticulomyxidae</taxon>
        <taxon>Reticulomyxa</taxon>
    </lineage>
</organism>
<dbReference type="EMBL" id="ASPP01021403">
    <property type="protein sequence ID" value="ETO12427.1"/>
    <property type="molecule type" value="Genomic_DNA"/>
</dbReference>
<dbReference type="AlphaFoldDB" id="X6MGA0"/>
<evidence type="ECO:0000313" key="2">
    <source>
        <dbReference type="Proteomes" id="UP000023152"/>
    </source>
</evidence>
<name>X6MGA0_RETFI</name>
<evidence type="ECO:0000313" key="1">
    <source>
        <dbReference type="EMBL" id="ETO12427.1"/>
    </source>
</evidence>
<sequence>MLSPTKERPTPLVSIVTQAHDNGGGHNDSVEEIHVANDRTIEINYNGKNEEENGSRIPSSNSTHIHSNDAELEQISQNIYQVVRANGGRLLMSQIASKYLEMFGKPLNFDGNPKYFVRMERLLSDDVMLYHTPEPAYKLVVSILKQNATNGGTGMPVSQFREQLEQRMGMTLDGCDFSDFLMRWRFLSIRENPDGTKFVLFTPHSGSTVFFGNLNVSCKEEDIYSDLEKVDPLWRNASVRLKLGKGFSYAFVLRFHL</sequence>